<dbReference type="InterPro" id="IPR017900">
    <property type="entry name" value="4Fe4S_Fe_S_CS"/>
</dbReference>
<dbReference type="Proteomes" id="UP000215559">
    <property type="component" value="Unassembled WGS sequence"/>
</dbReference>
<dbReference type="AlphaFoldDB" id="A0A235BQI7"/>
<dbReference type="PROSITE" id="PS00198">
    <property type="entry name" value="4FE4S_FER_1"/>
    <property type="match status" value="1"/>
</dbReference>
<evidence type="ECO:0000313" key="5">
    <source>
        <dbReference type="EMBL" id="OYD14743.1"/>
    </source>
</evidence>
<evidence type="ECO:0000256" key="1">
    <source>
        <dbReference type="ARBA" id="ARBA00022723"/>
    </source>
</evidence>
<reference evidence="5 6" key="1">
    <citation type="submission" date="2017-07" db="EMBL/GenBank/DDBJ databases">
        <title>Recovery of genomes from metagenomes via a dereplication, aggregation, and scoring strategy.</title>
        <authorList>
            <person name="Sieber C.M."/>
            <person name="Probst A.J."/>
            <person name="Sharrar A."/>
            <person name="Thomas B.C."/>
            <person name="Hess M."/>
            <person name="Tringe S.G."/>
            <person name="Banfield J.F."/>
        </authorList>
    </citation>
    <scope>NUCLEOTIDE SEQUENCE [LARGE SCALE GENOMIC DNA]</scope>
    <source>
        <strain evidence="5">JGI_Cruoil_03_51_56</strain>
    </source>
</reference>
<dbReference type="GO" id="GO:0046872">
    <property type="term" value="F:metal ion binding"/>
    <property type="evidence" value="ECO:0007669"/>
    <property type="project" value="UniProtKB-KW"/>
</dbReference>
<evidence type="ECO:0000256" key="3">
    <source>
        <dbReference type="ARBA" id="ARBA00023014"/>
    </source>
</evidence>
<gene>
    <name evidence="5" type="ORF">CH330_07755</name>
</gene>
<keyword evidence="2" id="KW-0408">Iron</keyword>
<dbReference type="Gene3D" id="3.30.70.20">
    <property type="match status" value="1"/>
</dbReference>
<feature type="domain" description="4Fe-4S ferredoxin-type" evidence="4">
    <location>
        <begin position="63"/>
        <end position="92"/>
    </location>
</feature>
<organism evidence="5 6">
    <name type="scientific">candidate division WOR-3 bacterium JGI_Cruoil_03_51_56</name>
    <dbReference type="NCBI Taxonomy" id="1973747"/>
    <lineage>
        <taxon>Bacteria</taxon>
        <taxon>Bacteria division WOR-3</taxon>
    </lineage>
</organism>
<feature type="domain" description="4Fe-4S ferredoxin-type" evidence="4">
    <location>
        <begin position="28"/>
        <end position="60"/>
    </location>
</feature>
<evidence type="ECO:0000259" key="4">
    <source>
        <dbReference type="PROSITE" id="PS51379"/>
    </source>
</evidence>
<proteinExistence type="predicted"/>
<comment type="caution">
    <text evidence="5">The sequence shown here is derived from an EMBL/GenBank/DDBJ whole genome shotgun (WGS) entry which is preliminary data.</text>
</comment>
<accession>A0A235BQI7</accession>
<dbReference type="PROSITE" id="PS51379">
    <property type="entry name" value="4FE4S_FER_2"/>
    <property type="match status" value="2"/>
</dbReference>
<keyword evidence="3" id="KW-0411">Iron-sulfur</keyword>
<keyword evidence="1" id="KW-0479">Metal-binding</keyword>
<name>A0A235BQI7_UNCW3</name>
<dbReference type="GO" id="GO:0051536">
    <property type="term" value="F:iron-sulfur cluster binding"/>
    <property type="evidence" value="ECO:0007669"/>
    <property type="project" value="UniProtKB-KW"/>
</dbReference>
<dbReference type="EMBL" id="NOZP01000139">
    <property type="protein sequence ID" value="OYD14743.1"/>
    <property type="molecule type" value="Genomic_DNA"/>
</dbReference>
<evidence type="ECO:0000256" key="2">
    <source>
        <dbReference type="ARBA" id="ARBA00023004"/>
    </source>
</evidence>
<protein>
    <recommendedName>
        <fullName evidence="4">4Fe-4S ferredoxin-type domain-containing protein</fullName>
    </recommendedName>
</protein>
<evidence type="ECO:0000313" key="6">
    <source>
        <dbReference type="Proteomes" id="UP000215559"/>
    </source>
</evidence>
<dbReference type="SUPFAM" id="SSF54862">
    <property type="entry name" value="4Fe-4S ferredoxins"/>
    <property type="match status" value="1"/>
</dbReference>
<dbReference type="InterPro" id="IPR017896">
    <property type="entry name" value="4Fe4S_Fe-S-bd"/>
</dbReference>
<dbReference type="Pfam" id="PF12838">
    <property type="entry name" value="Fer4_7"/>
    <property type="match status" value="1"/>
</dbReference>
<sequence length="169" mass="18599">MKQHQRTGIVSEAEMKRSGVIPPLSRLKKGPVAIVECIENIPCNPCVYACPRKAISMKGGLTGTPKVDFDKCNGCTSCVARCPGLAIFVVNYAYSETRATVALPYELLPKPKQGERVAALDRTGKKVCTGEVIKVWDTKALDRCAVVTVAIPKKYWNKVRNIKVRHRKG</sequence>